<name>A0ABV6QAP3_9FLAO</name>
<dbReference type="EMBL" id="JBHLTQ010000006">
    <property type="protein sequence ID" value="MFC0605353.1"/>
    <property type="molecule type" value="Genomic_DNA"/>
</dbReference>
<protein>
    <submittedName>
        <fullName evidence="4">Tail fiber domain-containing protein</fullName>
    </submittedName>
</protein>
<evidence type="ECO:0000259" key="3">
    <source>
        <dbReference type="PROSITE" id="PS51688"/>
    </source>
</evidence>
<dbReference type="RefSeq" id="WP_386064495.1">
    <property type="nucleotide sequence ID" value="NZ_JBHLTQ010000006.1"/>
</dbReference>
<keyword evidence="5" id="KW-1185">Reference proteome</keyword>
<keyword evidence="1" id="KW-0175">Coiled coil</keyword>
<evidence type="ECO:0000256" key="1">
    <source>
        <dbReference type="SAM" id="Coils"/>
    </source>
</evidence>
<evidence type="ECO:0000256" key="2">
    <source>
        <dbReference type="SAM" id="MobiDB-lite"/>
    </source>
</evidence>
<reference evidence="4 5" key="1">
    <citation type="submission" date="2024-09" db="EMBL/GenBank/DDBJ databases">
        <authorList>
            <person name="Sun Q."/>
            <person name="Mori K."/>
        </authorList>
    </citation>
    <scope>NUCLEOTIDE SEQUENCE [LARGE SCALE GENOMIC DNA]</scope>
    <source>
        <strain evidence="4 5">NCAIM B.02481</strain>
    </source>
</reference>
<sequence length="846" mass="88889">MKNISTLIALLITCFLFSQSGINYKAVIKDDMGSVVANQLVEVDFSILEGAAQTNVFTESHKPTTDANGIVILEIGSGFPTIGTYSAIDWDADDHYLKVLVNIGDGFMDMGTTPFTYVPYALIAEKAKNVNGLEAIDEGNGIGWRLKGRDVNFYGDIGNEAIDLSYSNTNSILNGATGDYSFASGYQTKASGSISTAMGSTSEAIGNLAIAIGSGAIASGDFSTSIGTYTEAIGEKSTAIGLYTDATGRNSVALGSATESSGTYSTAMGSQTVASGYNSTAMGFETKAESHNSIALGRHNIGGGDPNNWVGTDPLFEIGNGTFATPHNALTILKNGTITAPSLTNSLIETAGDKALITKEYADANLLASGLEALDEGNGIGWRIKGRNPQNYGNIGETAVDLSISNADTESNGATGEASTSTGYSTTASGRYSTAMGHFTSATGFGSVALGSLTVASGRLSTSMGSQTKAESVYSTSIGRYNVGGGNPLEWFEADPIFEIGIGDFSASKNALTVLKNGTITAPSLTNSLIETAGYKALVTKEFVDSQFNNFHIWDFSDVSVSSTFGLCIGVEAASSLGGYSNNIVGIGPYAMQKNNDGSNNTALGWSASKENMEGYNNTAIGMEALLNNTTNSNTAVGAQAMKATTIGFENTAVGRSALIGNIDGDSNTALGYGSLTTLTTGNNNTGLGRGAQVPNATGSNQVRVGNTSVTYAGIQVAWTVTSDKRWKDKVRDLPYGLDMVSQLRPVDYIRKNNEHETREAGFIAQDVKQLLEELGYKDQGILTTDDNGFMSLRYNDFIPVLVKAIQEQQEIISNQNNNISRLEAELNALKQSVESLKTEIKTKSR</sequence>
<dbReference type="Pfam" id="PF13884">
    <property type="entry name" value="Peptidase_S74"/>
    <property type="match status" value="1"/>
</dbReference>
<comment type="caution">
    <text evidence="4">The sequence shown here is derived from an EMBL/GenBank/DDBJ whole genome shotgun (WGS) entry which is preliminary data.</text>
</comment>
<organism evidence="4 5">
    <name type="scientific">Winogradskyella pulchriflava</name>
    <dbReference type="NCBI Taxonomy" id="1110688"/>
    <lineage>
        <taxon>Bacteria</taxon>
        <taxon>Pseudomonadati</taxon>
        <taxon>Bacteroidota</taxon>
        <taxon>Flavobacteriia</taxon>
        <taxon>Flavobacteriales</taxon>
        <taxon>Flavobacteriaceae</taxon>
        <taxon>Winogradskyella</taxon>
    </lineage>
</organism>
<dbReference type="PROSITE" id="PS51688">
    <property type="entry name" value="ICA"/>
    <property type="match status" value="1"/>
</dbReference>
<dbReference type="InterPro" id="IPR011049">
    <property type="entry name" value="Serralysin-like_metalloprot_C"/>
</dbReference>
<proteinExistence type="predicted"/>
<dbReference type="InterPro" id="IPR008640">
    <property type="entry name" value="Adhesin_Head_dom"/>
</dbReference>
<feature type="region of interest" description="Disordered" evidence="2">
    <location>
        <begin position="407"/>
        <end position="426"/>
    </location>
</feature>
<dbReference type="SUPFAM" id="SSF101967">
    <property type="entry name" value="Adhesin YadA, collagen-binding domain"/>
    <property type="match status" value="2"/>
</dbReference>
<evidence type="ECO:0000313" key="5">
    <source>
        <dbReference type="Proteomes" id="UP001589832"/>
    </source>
</evidence>
<dbReference type="InterPro" id="IPR030392">
    <property type="entry name" value="S74_ICA"/>
</dbReference>
<feature type="domain" description="Peptidase S74" evidence="3">
    <location>
        <begin position="723"/>
        <end position="827"/>
    </location>
</feature>
<dbReference type="Pfam" id="PF05658">
    <property type="entry name" value="YadA_head"/>
    <property type="match status" value="6"/>
</dbReference>
<gene>
    <name evidence="4" type="ORF">ACFFGA_12355</name>
</gene>
<feature type="coiled-coil region" evidence="1">
    <location>
        <begin position="806"/>
        <end position="840"/>
    </location>
</feature>
<dbReference type="Proteomes" id="UP001589832">
    <property type="component" value="Unassembled WGS sequence"/>
</dbReference>
<feature type="compositionally biased region" description="Low complexity" evidence="2">
    <location>
        <begin position="411"/>
        <end position="426"/>
    </location>
</feature>
<accession>A0ABV6QAP3</accession>
<evidence type="ECO:0000313" key="4">
    <source>
        <dbReference type="EMBL" id="MFC0605353.1"/>
    </source>
</evidence>
<dbReference type="Gene3D" id="2.150.10.10">
    <property type="entry name" value="Serralysin-like metalloprotease, C-terminal"/>
    <property type="match status" value="4"/>
</dbReference>
<dbReference type="CDD" id="cd12820">
    <property type="entry name" value="LbR_YadA-like"/>
    <property type="match status" value="2"/>
</dbReference>